<dbReference type="Proteomes" id="UP000318081">
    <property type="component" value="Chromosome"/>
</dbReference>
<feature type="transmembrane region" description="Helical" evidence="11">
    <location>
        <begin position="6"/>
        <end position="25"/>
    </location>
</feature>
<comment type="subcellular location">
    <subcellularLocation>
        <location evidence="1">Cell inner membrane</location>
        <topology evidence="1">Single-pass membrane protein</topology>
    </subcellularLocation>
</comment>
<dbReference type="RefSeq" id="WP_419580744.1">
    <property type="nucleotide sequence ID" value="NZ_CP036432.1"/>
</dbReference>
<keyword evidence="6 11" id="KW-0812">Transmembrane</keyword>
<keyword evidence="7 11" id="KW-1133">Transmembrane helix</keyword>
<evidence type="ECO:0000256" key="2">
    <source>
        <dbReference type="ARBA" id="ARBA00021549"/>
    </source>
</evidence>
<organism evidence="13 14">
    <name type="scientific">Stieleria magnilauensis</name>
    <dbReference type="NCBI Taxonomy" id="2527963"/>
    <lineage>
        <taxon>Bacteria</taxon>
        <taxon>Pseudomonadati</taxon>
        <taxon>Planctomycetota</taxon>
        <taxon>Planctomycetia</taxon>
        <taxon>Pirellulales</taxon>
        <taxon>Pirellulaceae</taxon>
        <taxon>Stieleria</taxon>
    </lineage>
</organism>
<name>A0ABX5Y540_9BACT</name>
<comment type="similarity">
    <text evidence="9">Belongs to the GSP H family.</text>
</comment>
<evidence type="ECO:0000256" key="4">
    <source>
        <dbReference type="ARBA" id="ARBA00022481"/>
    </source>
</evidence>
<evidence type="ECO:0000256" key="10">
    <source>
        <dbReference type="ARBA" id="ARBA00030775"/>
    </source>
</evidence>
<evidence type="ECO:0000256" key="11">
    <source>
        <dbReference type="SAM" id="Phobius"/>
    </source>
</evidence>
<dbReference type="InterPro" id="IPR045584">
    <property type="entry name" value="Pilin-like"/>
</dbReference>
<keyword evidence="3" id="KW-1003">Cell membrane</keyword>
<dbReference type="SUPFAM" id="SSF54523">
    <property type="entry name" value="Pili subunits"/>
    <property type="match status" value="1"/>
</dbReference>
<dbReference type="Pfam" id="PF12019">
    <property type="entry name" value="GspH"/>
    <property type="match status" value="1"/>
</dbReference>
<evidence type="ECO:0000256" key="8">
    <source>
        <dbReference type="ARBA" id="ARBA00023136"/>
    </source>
</evidence>
<evidence type="ECO:0000256" key="9">
    <source>
        <dbReference type="ARBA" id="ARBA00025772"/>
    </source>
</evidence>
<keyword evidence="4" id="KW-0488">Methylation</keyword>
<dbReference type="EMBL" id="CP036432">
    <property type="protein sequence ID" value="QDV88641.1"/>
    <property type="molecule type" value="Genomic_DNA"/>
</dbReference>
<reference evidence="13 14" key="1">
    <citation type="submission" date="2019-02" db="EMBL/GenBank/DDBJ databases">
        <title>Deep-cultivation of Planctomycetes and their phenomic and genomic characterization uncovers novel biology.</title>
        <authorList>
            <person name="Wiegand S."/>
            <person name="Jogler M."/>
            <person name="Boedeker C."/>
            <person name="Pinto D."/>
            <person name="Vollmers J."/>
            <person name="Rivas-Marin E."/>
            <person name="Kohn T."/>
            <person name="Peeters S.H."/>
            <person name="Heuer A."/>
            <person name="Rast P."/>
            <person name="Oberbeckmann S."/>
            <person name="Bunk B."/>
            <person name="Jeske O."/>
            <person name="Meyerdierks A."/>
            <person name="Storesund J.E."/>
            <person name="Kallscheuer N."/>
            <person name="Luecker S."/>
            <person name="Lage O.M."/>
            <person name="Pohl T."/>
            <person name="Merkel B.J."/>
            <person name="Hornburger P."/>
            <person name="Mueller R.-W."/>
            <person name="Bruemmer F."/>
            <person name="Labrenz M."/>
            <person name="Spormann A.M."/>
            <person name="Op den Camp H."/>
            <person name="Overmann J."/>
            <person name="Amann R."/>
            <person name="Jetten M.S.M."/>
            <person name="Mascher T."/>
            <person name="Medema M.H."/>
            <person name="Devos D.P."/>
            <person name="Kaster A.-K."/>
            <person name="Ovreas L."/>
            <person name="Rohde M."/>
            <person name="Galperin M.Y."/>
            <person name="Jogler C."/>
        </authorList>
    </citation>
    <scope>NUCLEOTIDE SEQUENCE [LARGE SCALE GENOMIC DNA]</scope>
    <source>
        <strain evidence="13 14">TBK1r</strain>
    </source>
</reference>
<evidence type="ECO:0000313" key="13">
    <source>
        <dbReference type="EMBL" id="QDV88641.1"/>
    </source>
</evidence>
<dbReference type="Gene3D" id="3.30.700.10">
    <property type="entry name" value="Glycoprotein, Type 4 Pilin"/>
    <property type="match status" value="1"/>
</dbReference>
<evidence type="ECO:0000259" key="12">
    <source>
        <dbReference type="Pfam" id="PF12019"/>
    </source>
</evidence>
<evidence type="ECO:0000256" key="5">
    <source>
        <dbReference type="ARBA" id="ARBA00022519"/>
    </source>
</evidence>
<evidence type="ECO:0000256" key="6">
    <source>
        <dbReference type="ARBA" id="ARBA00022692"/>
    </source>
</evidence>
<keyword evidence="8 11" id="KW-0472">Membrane</keyword>
<keyword evidence="5" id="KW-0997">Cell inner membrane</keyword>
<keyword evidence="14" id="KW-1185">Reference proteome</keyword>
<accession>A0ABX5Y540</accession>
<feature type="domain" description="General secretion pathway GspH" evidence="12">
    <location>
        <begin position="36"/>
        <end position="137"/>
    </location>
</feature>
<evidence type="ECO:0000256" key="7">
    <source>
        <dbReference type="ARBA" id="ARBA00022989"/>
    </source>
</evidence>
<gene>
    <name evidence="13" type="ORF">TBK1r_76760</name>
</gene>
<proteinExistence type="inferred from homology"/>
<evidence type="ECO:0000256" key="3">
    <source>
        <dbReference type="ARBA" id="ARBA00022475"/>
    </source>
</evidence>
<dbReference type="InterPro" id="IPR022346">
    <property type="entry name" value="T2SS_GspH"/>
</dbReference>
<evidence type="ECO:0000256" key="1">
    <source>
        <dbReference type="ARBA" id="ARBA00004377"/>
    </source>
</evidence>
<protein>
    <recommendedName>
        <fullName evidence="2">Type II secretion system protein H</fullName>
    </recommendedName>
    <alternativeName>
        <fullName evidence="10">General secretion pathway protein H</fullName>
    </alternativeName>
</protein>
<sequence length="166" mass="17609">MTFVELTVVVTIMGLLAVLGVPRFARALHARNARHAAIQLASYVDYVRNTAINEGRSTTLSVDATGDRFWSPDVEFPDQAGVPLSVLIKDRFDASLEIKASFDSATSVSFDLEGTPNVGGTPLSNGVITIGTRAIAYEIHIAVGPGSATITEVDDPDVDAFSSPDE</sequence>
<evidence type="ECO:0000313" key="14">
    <source>
        <dbReference type="Proteomes" id="UP000318081"/>
    </source>
</evidence>